<evidence type="ECO:0000259" key="8">
    <source>
        <dbReference type="Pfam" id="PF00361"/>
    </source>
</evidence>
<dbReference type="PANTHER" id="PTHR43507:SF1">
    <property type="entry name" value="NADH-UBIQUINONE OXIDOREDUCTASE CHAIN 4"/>
    <property type="match status" value="1"/>
</dbReference>
<accession>A0ABW3L225</accession>
<dbReference type="InterPro" id="IPR010227">
    <property type="entry name" value="NADH_Q_OxRdtase_chainM/4"/>
</dbReference>
<organism evidence="9 10">
    <name type="scientific">Thalassobacillus hwangdonensis</name>
    <dbReference type="NCBI Taxonomy" id="546108"/>
    <lineage>
        <taxon>Bacteria</taxon>
        <taxon>Bacillati</taxon>
        <taxon>Bacillota</taxon>
        <taxon>Bacilli</taxon>
        <taxon>Bacillales</taxon>
        <taxon>Bacillaceae</taxon>
        <taxon>Thalassobacillus</taxon>
    </lineage>
</organism>
<dbReference type="Pfam" id="PF00361">
    <property type="entry name" value="Proton_antipo_M"/>
    <property type="match status" value="1"/>
</dbReference>
<feature type="transmembrane region" description="Helical" evidence="7">
    <location>
        <begin position="218"/>
        <end position="240"/>
    </location>
</feature>
<feature type="transmembrane region" description="Helical" evidence="7">
    <location>
        <begin position="283"/>
        <end position="304"/>
    </location>
</feature>
<feature type="transmembrane region" description="Helical" evidence="7">
    <location>
        <begin position="311"/>
        <end position="330"/>
    </location>
</feature>
<comment type="subcellular location">
    <subcellularLocation>
        <location evidence="1">Cell membrane</location>
        <topology evidence="1">Multi-pass membrane protein</topology>
    </subcellularLocation>
    <subcellularLocation>
        <location evidence="6">Membrane</location>
        <topology evidence="6">Multi-pass membrane protein</topology>
    </subcellularLocation>
</comment>
<dbReference type="InterPro" id="IPR003918">
    <property type="entry name" value="NADH_UbQ_OxRdtase"/>
</dbReference>
<dbReference type="PANTHER" id="PTHR43507">
    <property type="entry name" value="NADH-UBIQUINONE OXIDOREDUCTASE CHAIN 4"/>
    <property type="match status" value="1"/>
</dbReference>
<evidence type="ECO:0000256" key="2">
    <source>
        <dbReference type="ARBA" id="ARBA00009025"/>
    </source>
</evidence>
<dbReference type="NCBIfam" id="TIGR01972">
    <property type="entry name" value="NDH_I_M"/>
    <property type="match status" value="1"/>
</dbReference>
<dbReference type="Proteomes" id="UP001596990">
    <property type="component" value="Unassembled WGS sequence"/>
</dbReference>
<keyword evidence="4 7" id="KW-1133">Transmembrane helix</keyword>
<name>A0ABW3L225_9BACI</name>
<evidence type="ECO:0000256" key="7">
    <source>
        <dbReference type="SAM" id="Phobius"/>
    </source>
</evidence>
<dbReference type="EMBL" id="JBHTKL010000005">
    <property type="protein sequence ID" value="MFD1020107.1"/>
    <property type="molecule type" value="Genomic_DNA"/>
</dbReference>
<comment type="similarity">
    <text evidence="2">Belongs to the complex I subunit 4 family.</text>
</comment>
<protein>
    <submittedName>
        <fullName evidence="9">NuoM family protein</fullName>
    </submittedName>
</protein>
<feature type="transmembrane region" description="Helical" evidence="7">
    <location>
        <begin position="80"/>
        <end position="102"/>
    </location>
</feature>
<evidence type="ECO:0000256" key="5">
    <source>
        <dbReference type="ARBA" id="ARBA00023136"/>
    </source>
</evidence>
<feature type="domain" description="NADH:quinone oxidoreductase/Mrp antiporter transmembrane" evidence="8">
    <location>
        <begin position="132"/>
        <end position="427"/>
    </location>
</feature>
<feature type="transmembrane region" description="Helical" evidence="7">
    <location>
        <begin position="168"/>
        <end position="188"/>
    </location>
</feature>
<evidence type="ECO:0000256" key="6">
    <source>
        <dbReference type="RuleBase" id="RU000320"/>
    </source>
</evidence>
<evidence type="ECO:0000313" key="9">
    <source>
        <dbReference type="EMBL" id="MFD1020107.1"/>
    </source>
</evidence>
<comment type="caution">
    <text evidence="9">The sequence shown here is derived from an EMBL/GenBank/DDBJ whole genome shotgun (WGS) entry which is preliminary data.</text>
</comment>
<feature type="transmembrane region" description="Helical" evidence="7">
    <location>
        <begin position="6"/>
        <end position="22"/>
    </location>
</feature>
<evidence type="ECO:0000256" key="4">
    <source>
        <dbReference type="ARBA" id="ARBA00022989"/>
    </source>
</evidence>
<reference evidence="10" key="1">
    <citation type="journal article" date="2019" name="Int. J. Syst. Evol. Microbiol.">
        <title>The Global Catalogue of Microorganisms (GCM) 10K type strain sequencing project: providing services to taxonomists for standard genome sequencing and annotation.</title>
        <authorList>
            <consortium name="The Broad Institute Genomics Platform"/>
            <consortium name="The Broad Institute Genome Sequencing Center for Infectious Disease"/>
            <person name="Wu L."/>
            <person name="Ma J."/>
        </authorList>
    </citation>
    <scope>NUCLEOTIDE SEQUENCE [LARGE SCALE GENOMIC DNA]</scope>
    <source>
        <strain evidence="10">CCUG 56607</strain>
    </source>
</reference>
<evidence type="ECO:0000313" key="10">
    <source>
        <dbReference type="Proteomes" id="UP001596990"/>
    </source>
</evidence>
<keyword evidence="3 6" id="KW-0812">Transmembrane</keyword>
<feature type="transmembrane region" description="Helical" evidence="7">
    <location>
        <begin position="342"/>
        <end position="361"/>
    </location>
</feature>
<feature type="transmembrane region" description="Helical" evidence="7">
    <location>
        <begin position="114"/>
        <end position="130"/>
    </location>
</feature>
<proteinExistence type="inferred from homology"/>
<keyword evidence="10" id="KW-1185">Reference proteome</keyword>
<feature type="transmembrane region" description="Helical" evidence="7">
    <location>
        <begin position="373"/>
        <end position="395"/>
    </location>
</feature>
<feature type="transmembrane region" description="Helical" evidence="7">
    <location>
        <begin position="29"/>
        <end position="52"/>
    </location>
</feature>
<dbReference type="RefSeq" id="WP_386061120.1">
    <property type="nucleotide sequence ID" value="NZ_JBHTKL010000005.1"/>
</dbReference>
<dbReference type="PRINTS" id="PR01437">
    <property type="entry name" value="NUOXDRDTASE4"/>
</dbReference>
<dbReference type="InterPro" id="IPR001750">
    <property type="entry name" value="ND/Mrp_TM"/>
</dbReference>
<keyword evidence="5 7" id="KW-0472">Membrane</keyword>
<gene>
    <name evidence="9" type="ORF">ACFQ2J_13050</name>
</gene>
<feature type="transmembrane region" description="Helical" evidence="7">
    <location>
        <begin position="459"/>
        <end position="479"/>
    </location>
</feature>
<evidence type="ECO:0000256" key="3">
    <source>
        <dbReference type="ARBA" id="ARBA00022692"/>
    </source>
</evidence>
<feature type="transmembrane region" description="Helical" evidence="7">
    <location>
        <begin position="415"/>
        <end position="438"/>
    </location>
</feature>
<feature type="transmembrane region" description="Helical" evidence="7">
    <location>
        <begin position="252"/>
        <end position="277"/>
    </location>
</feature>
<feature type="transmembrane region" description="Helical" evidence="7">
    <location>
        <begin position="136"/>
        <end position="156"/>
    </location>
</feature>
<evidence type="ECO:0000256" key="1">
    <source>
        <dbReference type="ARBA" id="ARBA00004651"/>
    </source>
</evidence>
<sequence length="497" mass="53378">MMGWLTLLVFSPLIGMLLLAMTPTNNTRILNIAAVSSTVLPLILSFLVYAQFQGGAELGVSSDWISFGQGQLQFLVDFELGVGGFSVILILLTTIISTLAAVAATYQIQHSQKAFFLWFLLLEMGMLGVFSAENLVLFFIFFEITLVPMFFLIGRWGYVERENAAYSFLIYNGLGSAVLLLVIVALFAKTGTTNIDALKEIMSSDFQNAGAISEEFRFGALLALLVAFGVKLPIVPLHTWMLKVHVHAPPAVVMIHAGILLKIGAYGLINFGIGMFGEQFEQIAPFIAVLGLINLLYGAFLAFVQTELKSVFAYSSVSHMGIVLLGLAAMNEAGIQGAMFQTISHGLIAALLFFLVGIIYARTRTTRLSQLGGLAHGMPITAGLLLAAAMASLGLPGMSGFVSEFMAFLGLFETMPILAAIGTLGIILTAVYLLRAVLSVTFGAARQTADMKMDIHYKELLPAVTLLALIILIGIYPGVMTATIKFSIETIMIGLGG</sequence>